<feature type="repeat" description="TPR" evidence="1">
    <location>
        <begin position="774"/>
        <end position="807"/>
    </location>
</feature>
<organism evidence="4 5">
    <name type="scientific">Multifurca ochricompacta</name>
    <dbReference type="NCBI Taxonomy" id="376703"/>
    <lineage>
        <taxon>Eukaryota</taxon>
        <taxon>Fungi</taxon>
        <taxon>Dikarya</taxon>
        <taxon>Basidiomycota</taxon>
        <taxon>Agaricomycotina</taxon>
        <taxon>Agaricomycetes</taxon>
        <taxon>Russulales</taxon>
        <taxon>Russulaceae</taxon>
        <taxon>Multifurca</taxon>
    </lineage>
</organism>
<dbReference type="PANTHER" id="PTHR47691">
    <property type="entry name" value="REGULATOR-RELATED"/>
    <property type="match status" value="1"/>
</dbReference>
<comment type="caution">
    <text evidence="4">The sequence shown here is derived from an EMBL/GenBank/DDBJ whole genome shotgun (WGS) entry which is preliminary data.</text>
</comment>
<dbReference type="Gene3D" id="3.40.50.300">
    <property type="entry name" value="P-loop containing nucleotide triphosphate hydrolases"/>
    <property type="match status" value="1"/>
</dbReference>
<feature type="coiled-coil region" evidence="2">
    <location>
        <begin position="750"/>
        <end position="810"/>
    </location>
</feature>
<dbReference type="InterPro" id="IPR002182">
    <property type="entry name" value="NB-ARC"/>
</dbReference>
<feature type="repeat" description="TPR" evidence="1">
    <location>
        <begin position="694"/>
        <end position="727"/>
    </location>
</feature>
<dbReference type="SUPFAM" id="SSF52540">
    <property type="entry name" value="P-loop containing nucleoside triphosphate hydrolases"/>
    <property type="match status" value="1"/>
</dbReference>
<accession>A0AAD4LYF2</accession>
<reference evidence="4" key="1">
    <citation type="journal article" date="2022" name="New Phytol.">
        <title>Evolutionary transition to the ectomycorrhizal habit in the genomes of a hyperdiverse lineage of mushroom-forming fungi.</title>
        <authorList>
            <person name="Looney B."/>
            <person name="Miyauchi S."/>
            <person name="Morin E."/>
            <person name="Drula E."/>
            <person name="Courty P.E."/>
            <person name="Kohler A."/>
            <person name="Kuo A."/>
            <person name="LaButti K."/>
            <person name="Pangilinan J."/>
            <person name="Lipzen A."/>
            <person name="Riley R."/>
            <person name="Andreopoulos W."/>
            <person name="He G."/>
            <person name="Johnson J."/>
            <person name="Nolan M."/>
            <person name="Tritt A."/>
            <person name="Barry K.W."/>
            <person name="Grigoriev I.V."/>
            <person name="Nagy L.G."/>
            <person name="Hibbett D."/>
            <person name="Henrissat B."/>
            <person name="Matheny P.B."/>
            <person name="Labbe J."/>
            <person name="Martin F.M."/>
        </authorList>
    </citation>
    <scope>NUCLEOTIDE SEQUENCE</scope>
    <source>
        <strain evidence="4">BPL690</strain>
    </source>
</reference>
<dbReference type="InterPro" id="IPR019734">
    <property type="entry name" value="TPR_rpt"/>
</dbReference>
<proteinExistence type="predicted"/>
<dbReference type="Gene3D" id="1.25.40.10">
    <property type="entry name" value="Tetratricopeptide repeat domain"/>
    <property type="match status" value="2"/>
</dbReference>
<dbReference type="Pfam" id="PF13181">
    <property type="entry name" value="TPR_8"/>
    <property type="match status" value="1"/>
</dbReference>
<dbReference type="CDD" id="cd21037">
    <property type="entry name" value="MLKL_NTD"/>
    <property type="match status" value="1"/>
</dbReference>
<dbReference type="GO" id="GO:0043531">
    <property type="term" value="F:ADP binding"/>
    <property type="evidence" value="ECO:0007669"/>
    <property type="project" value="InterPro"/>
</dbReference>
<dbReference type="InterPro" id="IPR027417">
    <property type="entry name" value="P-loop_NTPase"/>
</dbReference>
<sequence>MSSPSSMQSESFSFRKTIRRILPSSNAPHVVDNPVLSGTIREYGAVTNNAIQASLAALKEASSLASKVPYIAPIAGLLLQALTMRDEVKQYKQECEVVMRKLNRVASLVVNVGESCQTYNLNEGDLPAGLRAILKSLQMTSELSGIEHVLKDCAKTRGVKGLLFRKDLLGKIKQYDGELSNVLQAFQAELSLDIRFALIVEGRDAVRTATTEIATFTARAPPAPQIFFGRDAELAQIIDVIFTNIGVHPARVAILGPGGYGKTTLANAVLTHGRILEHFHDAIYFVACESVTSSGALLIELGKTLGILQGTPDVLWSHIHATLNAKESILCFDNFESPWDQPDGIKQPVEELLSRVTELHQVTVLITMRGAERPAQTKWTKPFLELLKTLDHDAAQETWEEIAGNHDEFSDKLIAAVDYVPLAVNLLAHLSQVTSPQLLWEEWNSKQTKLIKRGEMHRLSNLEYSIQLSVDSERMRANPSANNLLGVLSMLPNGIHNKQVGKFKAILVDLDVMACLQVLQQCSLIQLIGERYQPHPIIRQFCNDKGFISFQDKVLLEEFYIGLASINVQEALPETYAEMLLEVNNTKAAFDRAEAVYQKALQIHEASNDILGQGQGHYGLGQIYTDLNKLSEAEASYQKALECHRAVNNVVGQGNDYQGLGLAYLVQDKLAEAEASFQKALEFQKLANHIINQGNAHQGLGHVYIRQNRLDEAKASYNKAIELHEAANSILNEGNDYQGLGDAYLQVNDLDAAERSYQKALELARNANNAVGHGLAFRGLGRLYMERSQLDNAKTMFEEALNTHRQVQAKMWEEDDQAYLNEVLTRMKEDPLE</sequence>
<evidence type="ECO:0000256" key="2">
    <source>
        <dbReference type="SAM" id="Coils"/>
    </source>
</evidence>
<evidence type="ECO:0000259" key="3">
    <source>
        <dbReference type="Pfam" id="PF00931"/>
    </source>
</evidence>
<keyword evidence="1" id="KW-0802">TPR repeat</keyword>
<evidence type="ECO:0000256" key="1">
    <source>
        <dbReference type="PROSITE-ProRule" id="PRU00339"/>
    </source>
</evidence>
<dbReference type="AlphaFoldDB" id="A0AAD4LYF2"/>
<gene>
    <name evidence="4" type="ORF">B0F90DRAFT_1919675</name>
</gene>
<dbReference type="SMART" id="SM00028">
    <property type="entry name" value="TPR"/>
    <property type="match status" value="5"/>
</dbReference>
<dbReference type="Pfam" id="PF13424">
    <property type="entry name" value="TPR_12"/>
    <property type="match status" value="2"/>
</dbReference>
<feature type="repeat" description="TPR" evidence="1">
    <location>
        <begin position="734"/>
        <end position="767"/>
    </location>
</feature>
<dbReference type="PROSITE" id="PS50005">
    <property type="entry name" value="TPR"/>
    <property type="match status" value="5"/>
</dbReference>
<dbReference type="Gene3D" id="1.20.930.20">
    <property type="entry name" value="Adaptor protein Cbl, N-terminal domain"/>
    <property type="match status" value="1"/>
</dbReference>
<feature type="domain" description="NB-ARC" evidence="3">
    <location>
        <begin position="235"/>
        <end position="335"/>
    </location>
</feature>
<evidence type="ECO:0000313" key="4">
    <source>
        <dbReference type="EMBL" id="KAI0294491.1"/>
    </source>
</evidence>
<keyword evidence="5" id="KW-1185">Reference proteome</keyword>
<keyword evidence="2" id="KW-0175">Coiled coil</keyword>
<dbReference type="PANTHER" id="PTHR47691:SF3">
    <property type="entry name" value="HTH-TYPE TRANSCRIPTIONAL REGULATOR RV0890C-RELATED"/>
    <property type="match status" value="1"/>
</dbReference>
<dbReference type="Proteomes" id="UP001203297">
    <property type="component" value="Unassembled WGS sequence"/>
</dbReference>
<dbReference type="EMBL" id="WTXG01000073">
    <property type="protein sequence ID" value="KAI0294491.1"/>
    <property type="molecule type" value="Genomic_DNA"/>
</dbReference>
<dbReference type="GO" id="GO:0007166">
    <property type="term" value="P:cell surface receptor signaling pathway"/>
    <property type="evidence" value="ECO:0007669"/>
    <property type="project" value="InterPro"/>
</dbReference>
<dbReference type="Pfam" id="PF00931">
    <property type="entry name" value="NB-ARC"/>
    <property type="match status" value="1"/>
</dbReference>
<dbReference type="InterPro" id="IPR011990">
    <property type="entry name" value="TPR-like_helical_dom_sf"/>
</dbReference>
<dbReference type="InterPro" id="IPR036537">
    <property type="entry name" value="Adaptor_Cbl_N_dom_sf"/>
</dbReference>
<feature type="repeat" description="TPR" evidence="1">
    <location>
        <begin position="614"/>
        <end position="647"/>
    </location>
</feature>
<dbReference type="SUPFAM" id="SSF48452">
    <property type="entry name" value="TPR-like"/>
    <property type="match status" value="1"/>
</dbReference>
<protein>
    <recommendedName>
        <fullName evidence="3">NB-ARC domain-containing protein</fullName>
    </recommendedName>
</protein>
<evidence type="ECO:0000313" key="5">
    <source>
        <dbReference type="Proteomes" id="UP001203297"/>
    </source>
</evidence>
<feature type="repeat" description="TPR" evidence="1">
    <location>
        <begin position="654"/>
        <end position="687"/>
    </location>
</feature>
<dbReference type="InterPro" id="IPR059179">
    <property type="entry name" value="MLKL-like_MCAfunc"/>
</dbReference>
<name>A0AAD4LYF2_9AGAM</name>